<evidence type="ECO:0000256" key="3">
    <source>
        <dbReference type="ARBA" id="ARBA00023002"/>
    </source>
</evidence>
<evidence type="ECO:0000256" key="4">
    <source>
        <dbReference type="RuleBase" id="RU000363"/>
    </source>
</evidence>
<dbReference type="PRINTS" id="PR00081">
    <property type="entry name" value="GDHRDH"/>
</dbReference>
<dbReference type="SUPFAM" id="SSF51735">
    <property type="entry name" value="NAD(P)-binding Rossmann-fold domains"/>
    <property type="match status" value="1"/>
</dbReference>
<evidence type="ECO:0000256" key="2">
    <source>
        <dbReference type="ARBA" id="ARBA00022857"/>
    </source>
</evidence>
<keyword evidence="3" id="KW-0560">Oxidoreductase</keyword>
<evidence type="ECO:0000313" key="6">
    <source>
        <dbReference type="WBParaSite" id="PDA_v2.g16508.t1"/>
    </source>
</evidence>
<dbReference type="AlphaFoldDB" id="A0A914PFM0"/>
<sequence length="286" mass="31926">MSQQIFVVTGANKGIGYGIVETLASTLNNAIIYLTARDESRGKSAVQKLEQSLGNKKKSEIRFHQLDIEDESSAKRFAEYLKKTHGEIDVLINNAGFAFKQDATESAEEQANVTIGINYYGTKKVSTQLVPLIKKGGRVVNVCSQAGVMIDMSKDKEMEKFKVMKDIYDEKHIQKLKNASSEKEIDEFVEEYKKAAKDDTRKEHGFPCSAYRVSKAAEIAYTLLLHRQHKDLTINACCPGYVNTDMSSGKGPLTIEQGADTPVYLATDSNAPNGEFVYQRKSIPWY</sequence>
<dbReference type="Gene3D" id="3.40.50.720">
    <property type="entry name" value="NAD(P)-binding Rossmann-like Domain"/>
    <property type="match status" value="1"/>
</dbReference>
<dbReference type="Pfam" id="PF00106">
    <property type="entry name" value="adh_short"/>
    <property type="match status" value="1"/>
</dbReference>
<evidence type="ECO:0000256" key="1">
    <source>
        <dbReference type="ARBA" id="ARBA00006484"/>
    </source>
</evidence>
<dbReference type="GO" id="GO:0016491">
    <property type="term" value="F:oxidoreductase activity"/>
    <property type="evidence" value="ECO:0007669"/>
    <property type="project" value="UniProtKB-KW"/>
</dbReference>
<evidence type="ECO:0000313" key="5">
    <source>
        <dbReference type="Proteomes" id="UP000887578"/>
    </source>
</evidence>
<dbReference type="Proteomes" id="UP000887578">
    <property type="component" value="Unplaced"/>
</dbReference>
<accession>A0A914PFM0</accession>
<reference evidence="6" key="1">
    <citation type="submission" date="2022-11" db="UniProtKB">
        <authorList>
            <consortium name="WormBaseParasite"/>
        </authorList>
    </citation>
    <scope>IDENTIFICATION</scope>
</reference>
<dbReference type="InterPro" id="IPR002347">
    <property type="entry name" value="SDR_fam"/>
</dbReference>
<comment type="similarity">
    <text evidence="1 4">Belongs to the short-chain dehydrogenases/reductases (SDR) family.</text>
</comment>
<dbReference type="PANTHER" id="PTHR43963:SF6">
    <property type="entry name" value="CHAIN DEHYDROGENASE FAMILY PROTEIN, PUTATIVE (AFU_ORTHOLOGUE AFUA_3G15350)-RELATED"/>
    <property type="match status" value="1"/>
</dbReference>
<dbReference type="WBParaSite" id="PDA_v2.g16508.t1">
    <property type="protein sequence ID" value="PDA_v2.g16508.t1"/>
    <property type="gene ID" value="PDA_v2.g16508"/>
</dbReference>
<dbReference type="PANTHER" id="PTHR43963">
    <property type="entry name" value="CARBONYL REDUCTASE 1-RELATED"/>
    <property type="match status" value="1"/>
</dbReference>
<dbReference type="InterPro" id="IPR036291">
    <property type="entry name" value="NAD(P)-bd_dom_sf"/>
</dbReference>
<keyword evidence="2" id="KW-0521">NADP</keyword>
<protein>
    <submittedName>
        <fullName evidence="6">Carbonyl reductase</fullName>
    </submittedName>
</protein>
<dbReference type="PRINTS" id="PR00080">
    <property type="entry name" value="SDRFAMILY"/>
</dbReference>
<organism evidence="5 6">
    <name type="scientific">Panagrolaimus davidi</name>
    <dbReference type="NCBI Taxonomy" id="227884"/>
    <lineage>
        <taxon>Eukaryota</taxon>
        <taxon>Metazoa</taxon>
        <taxon>Ecdysozoa</taxon>
        <taxon>Nematoda</taxon>
        <taxon>Chromadorea</taxon>
        <taxon>Rhabditida</taxon>
        <taxon>Tylenchina</taxon>
        <taxon>Panagrolaimomorpha</taxon>
        <taxon>Panagrolaimoidea</taxon>
        <taxon>Panagrolaimidae</taxon>
        <taxon>Panagrolaimus</taxon>
    </lineage>
</organism>
<proteinExistence type="inferred from homology"/>
<name>A0A914PFM0_9BILA</name>
<keyword evidence="5" id="KW-1185">Reference proteome</keyword>